<dbReference type="KEGG" id="mhs:MOS_230"/>
<dbReference type="AlphaFoldDB" id="A0AAI8AMR5"/>
<reference evidence="2 3" key="1">
    <citation type="journal article" date="2013" name="Genome Announc.">
        <title>Complete Genome Sequence of Mycoplasma hyorhinis Strain SK76.</title>
        <authorList>
            <person name="Goodison S."/>
            <person name="Urquidi V."/>
            <person name="Kumar D."/>
            <person name="Reyes L."/>
            <person name="Rosser C.J."/>
        </authorList>
    </citation>
    <scope>NUCLEOTIDE SEQUENCE [LARGE SCALE GENOMIC DNA]</scope>
    <source>
        <strain evidence="2 3">SK76</strain>
    </source>
</reference>
<dbReference type="Gene3D" id="3.60.10.10">
    <property type="entry name" value="Endonuclease/exonuclease/phosphatase"/>
    <property type="match status" value="1"/>
</dbReference>
<organism evidence="2 3">
    <name type="scientific">Mesomycoplasma hyorhinis SK76</name>
    <dbReference type="NCBI Taxonomy" id="1118964"/>
    <lineage>
        <taxon>Bacteria</taxon>
        <taxon>Bacillati</taxon>
        <taxon>Mycoplasmatota</taxon>
        <taxon>Mycoplasmoidales</taxon>
        <taxon>Metamycoplasmataceae</taxon>
        <taxon>Mesomycoplasma</taxon>
    </lineage>
</organism>
<accession>A0AAI8AMR5</accession>
<dbReference type="SUPFAM" id="SSF56219">
    <property type="entry name" value="DNase I-like"/>
    <property type="match status" value="1"/>
</dbReference>
<protein>
    <recommendedName>
        <fullName evidence="4">Membrane nuclease MnuA</fullName>
    </recommendedName>
</protein>
<evidence type="ECO:0000313" key="2">
    <source>
        <dbReference type="EMBL" id="AFX74159.1"/>
    </source>
</evidence>
<evidence type="ECO:0000256" key="1">
    <source>
        <dbReference type="SAM" id="MobiDB-lite"/>
    </source>
</evidence>
<dbReference type="RefSeq" id="WP_015084086.1">
    <property type="nucleotide sequence ID" value="NC_019552.1"/>
</dbReference>
<dbReference type="NCBIfam" id="NF045851">
    <property type="entry name" value="mem_nucl_MnuA"/>
    <property type="match status" value="1"/>
</dbReference>
<evidence type="ECO:0000313" key="3">
    <source>
        <dbReference type="Proteomes" id="UP000009399"/>
    </source>
</evidence>
<gene>
    <name evidence="2" type="ORF">MOS_230</name>
</gene>
<feature type="region of interest" description="Disordered" evidence="1">
    <location>
        <begin position="258"/>
        <end position="284"/>
    </location>
</feature>
<sequence length="434" mass="48771">MARGNKKKIPTKTKKMLWSLASVVIILLLSVGLSYFSKHLLSNQGKTTITTQATTSTKTTNDVNAIKLGFWNILNYDDNPTKDSKKAQQINLAKVISSQNADLMALVEVNAGSDKNPNSVENLTKELNLITANNKEKDYKSITSDVIFGKGNEAAKERVSFIYNANVLDILEINKDKLYGSNPYLIPYDNKSFDSIPAFFSNGQVDSKQKPIFAKNKTTKKIDFARPPVAAKFKIKKTDLENDKSEFVIVTSHFDAPGVNSNPAQEGKEEGKVDSKDGYDSTNGSQEISEANHMLEVMNWFENKTNTKNLFFMADTNIKAKSSDKAFENLLKSYKLLIDKSDNTSLGEKFGTYSNSYDKIFENKQAKIEVTNVDKYPLWDVIKDSIISQSDLSATYQKEKSKNKTQTNFDIRNKIRNYVSDHSPVFLDIILSKQ</sequence>
<dbReference type="CDD" id="cd10283">
    <property type="entry name" value="MnuA_DNase1-like"/>
    <property type="match status" value="1"/>
</dbReference>
<proteinExistence type="predicted"/>
<name>A0AAI8AMR5_MESHY</name>
<evidence type="ECO:0008006" key="4">
    <source>
        <dbReference type="Google" id="ProtNLM"/>
    </source>
</evidence>
<feature type="compositionally biased region" description="Basic and acidic residues" evidence="1">
    <location>
        <begin position="266"/>
        <end position="279"/>
    </location>
</feature>
<dbReference type="Proteomes" id="UP000009399">
    <property type="component" value="Chromosome"/>
</dbReference>
<dbReference type="InterPro" id="IPR036691">
    <property type="entry name" value="Endo/exonu/phosph_ase_sf"/>
</dbReference>
<dbReference type="EMBL" id="CP003914">
    <property type="protein sequence ID" value="AFX74159.1"/>
    <property type="molecule type" value="Genomic_DNA"/>
</dbReference>